<reference evidence="2 3" key="1">
    <citation type="submission" date="2006-12" db="EMBL/GenBank/DDBJ databases">
        <title>Bifidobacterium adolescentis complete genome sequence.</title>
        <authorList>
            <person name="Suzuki T."/>
            <person name="Tsuda Y."/>
            <person name="Kanou N."/>
            <person name="Inoue T."/>
            <person name="Kumazaki K."/>
            <person name="Nagano S."/>
            <person name="Hirai S."/>
            <person name="Tanaka K."/>
            <person name="Watanabe K."/>
        </authorList>
    </citation>
    <scope>NUCLEOTIDE SEQUENCE [LARGE SCALE GENOMIC DNA]</scope>
    <source>
        <strain evidence="3">ATCC 15703 / DSM 20083 / NCTC 11814 / E194a</strain>
    </source>
</reference>
<keyword evidence="3" id="KW-1185">Reference proteome</keyword>
<dbReference type="EMBL" id="AP009256">
    <property type="protein sequence ID" value="BAF39266.1"/>
    <property type="molecule type" value="Genomic_DNA"/>
</dbReference>
<dbReference type="Proteomes" id="UP000008702">
    <property type="component" value="Chromosome"/>
</dbReference>
<keyword evidence="1" id="KW-1133">Transmembrane helix</keyword>
<keyword evidence="1" id="KW-0472">Membrane</keyword>
<dbReference type="AlphaFoldDB" id="A1A0N3"/>
<keyword evidence="1" id="KW-0812">Transmembrane</keyword>
<organism evidence="2 3">
    <name type="scientific">Bifidobacterium adolescentis (strain ATCC 15703 / DSM 20083 / NCTC 11814 / E194a)</name>
    <dbReference type="NCBI Taxonomy" id="367928"/>
    <lineage>
        <taxon>Bacteria</taxon>
        <taxon>Bacillati</taxon>
        <taxon>Actinomycetota</taxon>
        <taxon>Actinomycetes</taxon>
        <taxon>Bifidobacteriales</taxon>
        <taxon>Bifidobacteriaceae</taxon>
        <taxon>Bifidobacterium</taxon>
    </lineage>
</organism>
<proteinExistence type="predicted"/>
<evidence type="ECO:0000313" key="3">
    <source>
        <dbReference type="Proteomes" id="UP000008702"/>
    </source>
</evidence>
<dbReference type="STRING" id="367928.BAD_0485"/>
<name>A1A0N3_BIFAA</name>
<evidence type="ECO:0000313" key="2">
    <source>
        <dbReference type="EMBL" id="BAF39266.1"/>
    </source>
</evidence>
<accession>A1A0N3</accession>
<protein>
    <recommendedName>
        <fullName evidence="4">Peptidoglycan-binding domain 1 protein</fullName>
    </recommendedName>
</protein>
<evidence type="ECO:0000256" key="1">
    <source>
        <dbReference type="SAM" id="Phobius"/>
    </source>
</evidence>
<dbReference type="KEGG" id="bad:BAD_0485"/>
<feature type="transmembrane region" description="Helical" evidence="1">
    <location>
        <begin position="40"/>
        <end position="64"/>
    </location>
</feature>
<dbReference type="HOGENOM" id="CLU_068219_0_0_11"/>
<sequence length="393" mass="41277">MWGIVMAGGKTPVRAWSHVRNRRTDADGKRWPATRRRQPLAMSVVALLVVIALAAGVGCGFLLVRPAIPQSLRSSTASGSITAAKSRFDDARDVTVTVHTGTGRTVASPKSGTITAYGCAPGQTIDSGTSFIAVDEVPLLSLHTAVPPFRDLQSGMRGRDVAALNAELRRLGYAAPDGDAMTWDTILAYNALADTVGAARLVKDNGWTLAKDAYVWLDGQSVTIRSCVAGIGASIDVKSELLTTDSQSQSVSVTMPQDEVVAGDRVLDVDGRMVDMPQQTTAITDSSTLAALLGSDAYRQASGTAESSESASDGASDVTFTLQWRLKTPIDVWSLPPTAFYAQHDEQACVVSDGKPVAVTVIGSRLGRSMATVDSGAALGKVRTNPQGGKPCR</sequence>
<gene>
    <name evidence="2" type="ordered locus">BAD_0485</name>
</gene>
<evidence type="ECO:0008006" key="4">
    <source>
        <dbReference type="Google" id="ProtNLM"/>
    </source>
</evidence>